<evidence type="ECO:0000313" key="1">
    <source>
        <dbReference type="EMBL" id="KAI5325841.1"/>
    </source>
</evidence>
<dbReference type="AlphaFoldDB" id="A0AAD4VJR6"/>
<comment type="caution">
    <text evidence="1">The sequence shown here is derived from an EMBL/GenBank/DDBJ whole genome shotgun (WGS) entry which is preliminary data.</text>
</comment>
<evidence type="ECO:0000313" key="2">
    <source>
        <dbReference type="Proteomes" id="UP001054821"/>
    </source>
</evidence>
<dbReference type="Pfam" id="PF03140">
    <property type="entry name" value="DUF247"/>
    <property type="match status" value="1"/>
</dbReference>
<protein>
    <submittedName>
        <fullName evidence="1">Uncharacterized protein</fullName>
    </submittedName>
</protein>
<sequence length="220" mass="25256">MEEAVSMMEHVSPSNRCIADLQRMNEVYKPEIKAMINGLPAKRYLKGDIISCLVVSSSDIGVDRESRAQTAEGFTAELIEKTMDKLAVMTSESEDLSIYRVPNKLREVKADAYNPRVVSIGPFHRGHHDLAAMEKHKWLYMLHFIQYTKTALEARKCLKDCTNAIYDLDKHVRRCYAEEMKHVDVTEVMLLDGCFILELFLRSLFVLTITQTYFAIHPAH</sequence>
<accession>A0AAD4VJR6</accession>
<dbReference type="EMBL" id="JAJFAZ020000006">
    <property type="protein sequence ID" value="KAI5325841.1"/>
    <property type="molecule type" value="Genomic_DNA"/>
</dbReference>
<gene>
    <name evidence="1" type="ORF">L3X38_034915</name>
</gene>
<reference evidence="1 2" key="1">
    <citation type="journal article" date="2022" name="G3 (Bethesda)">
        <title>Whole-genome sequence and methylome profiling of the almond [Prunus dulcis (Mill.) D.A. Webb] cultivar 'Nonpareil'.</title>
        <authorList>
            <person name="D'Amico-Willman K.M."/>
            <person name="Ouma W.Z."/>
            <person name="Meulia T."/>
            <person name="Sideli G.M."/>
            <person name="Gradziel T.M."/>
            <person name="Fresnedo-Ramirez J."/>
        </authorList>
    </citation>
    <scope>NUCLEOTIDE SEQUENCE [LARGE SCALE GENOMIC DNA]</scope>
    <source>
        <strain evidence="1">Clone GOH B32 T37-40</strain>
    </source>
</reference>
<keyword evidence="2" id="KW-1185">Reference proteome</keyword>
<dbReference type="PANTHER" id="PTHR31170">
    <property type="entry name" value="BNAC04G53230D PROTEIN"/>
    <property type="match status" value="1"/>
</dbReference>
<dbReference type="InterPro" id="IPR004158">
    <property type="entry name" value="DUF247_pln"/>
</dbReference>
<proteinExistence type="predicted"/>
<dbReference type="Proteomes" id="UP001054821">
    <property type="component" value="Chromosome 6"/>
</dbReference>
<name>A0AAD4VJR6_PRUDU</name>
<dbReference type="PANTHER" id="PTHR31170:SF25">
    <property type="entry name" value="BNAA09G04570D PROTEIN"/>
    <property type="match status" value="1"/>
</dbReference>
<organism evidence="1 2">
    <name type="scientific">Prunus dulcis</name>
    <name type="common">Almond</name>
    <name type="synonym">Amygdalus dulcis</name>
    <dbReference type="NCBI Taxonomy" id="3755"/>
    <lineage>
        <taxon>Eukaryota</taxon>
        <taxon>Viridiplantae</taxon>
        <taxon>Streptophyta</taxon>
        <taxon>Embryophyta</taxon>
        <taxon>Tracheophyta</taxon>
        <taxon>Spermatophyta</taxon>
        <taxon>Magnoliopsida</taxon>
        <taxon>eudicotyledons</taxon>
        <taxon>Gunneridae</taxon>
        <taxon>Pentapetalae</taxon>
        <taxon>rosids</taxon>
        <taxon>fabids</taxon>
        <taxon>Rosales</taxon>
        <taxon>Rosaceae</taxon>
        <taxon>Amygdaloideae</taxon>
        <taxon>Amygdaleae</taxon>
        <taxon>Prunus</taxon>
    </lineage>
</organism>